<organism evidence="2 3">
    <name type="scientific">Deinococcus caeni</name>
    <dbReference type="NCBI Taxonomy" id="569127"/>
    <lineage>
        <taxon>Bacteria</taxon>
        <taxon>Thermotogati</taxon>
        <taxon>Deinococcota</taxon>
        <taxon>Deinococci</taxon>
        <taxon>Deinococcales</taxon>
        <taxon>Deinococcaceae</taxon>
        <taxon>Deinococcus</taxon>
    </lineage>
</organism>
<keyword evidence="1" id="KW-0812">Transmembrane</keyword>
<protein>
    <recommendedName>
        <fullName evidence="4">Peptidase M41 FtsH extracellular domain-containing protein</fullName>
    </recommendedName>
</protein>
<keyword evidence="1" id="KW-0472">Membrane</keyword>
<feature type="transmembrane region" description="Helical" evidence="1">
    <location>
        <begin position="12"/>
        <end position="31"/>
    </location>
</feature>
<dbReference type="Proteomes" id="UP001423409">
    <property type="component" value="Unassembled WGS sequence"/>
</dbReference>
<reference evidence="2 3" key="1">
    <citation type="submission" date="2024-02" db="EMBL/GenBank/DDBJ databases">
        <title>Deinococcus caeni NBRC 101312.</title>
        <authorList>
            <person name="Ichikawa N."/>
            <person name="Katano-Makiyama Y."/>
            <person name="Hidaka K."/>
        </authorList>
    </citation>
    <scope>NUCLEOTIDE SEQUENCE [LARGE SCALE GENOMIC DNA]</scope>
    <source>
        <strain evidence="2 3">NBRC 101312</strain>
    </source>
</reference>
<name>A0ABP9UFZ0_9DEIO</name>
<comment type="caution">
    <text evidence="2">The sequence shown here is derived from an EMBL/GenBank/DDBJ whole genome shotgun (WGS) entry which is preliminary data.</text>
</comment>
<accession>A0ABP9UFZ0</accession>
<dbReference type="EMBL" id="BAABQU010000026">
    <property type="protein sequence ID" value="GAA5440685.1"/>
    <property type="molecule type" value="Genomic_DNA"/>
</dbReference>
<evidence type="ECO:0000256" key="1">
    <source>
        <dbReference type="SAM" id="Phobius"/>
    </source>
</evidence>
<feature type="transmembrane region" description="Helical" evidence="1">
    <location>
        <begin position="117"/>
        <end position="141"/>
    </location>
</feature>
<proteinExistence type="predicted"/>
<sequence length="155" mass="16280">MTGGAGRAGRWGVVAGVLALLWFAGLGGLGWRALGGAGSSVSGAAFRELVAAGRVERVVLRDGGNVQAWLRGGQQVRVRLPDRAVTPDSALTAQLEARNVNLRFERRSPWLGVALNVLPVALFLALWVGVPLGLLALGVAWRRRGRAARVNVAEG</sequence>
<keyword evidence="3" id="KW-1185">Reference proteome</keyword>
<gene>
    <name evidence="2" type="ORF">Dcae01_02203</name>
</gene>
<evidence type="ECO:0000313" key="2">
    <source>
        <dbReference type="EMBL" id="GAA5440685.1"/>
    </source>
</evidence>
<evidence type="ECO:0000313" key="3">
    <source>
        <dbReference type="Proteomes" id="UP001423409"/>
    </source>
</evidence>
<keyword evidence="1" id="KW-1133">Transmembrane helix</keyword>
<evidence type="ECO:0008006" key="4">
    <source>
        <dbReference type="Google" id="ProtNLM"/>
    </source>
</evidence>